<dbReference type="Gene3D" id="3.80.10.10">
    <property type="entry name" value="Ribonuclease Inhibitor"/>
    <property type="match status" value="1"/>
</dbReference>
<dbReference type="Proteomes" id="UP000006727">
    <property type="component" value="Chromosome 26"/>
</dbReference>
<dbReference type="SUPFAM" id="SSF52058">
    <property type="entry name" value="L domain-like"/>
    <property type="match status" value="1"/>
</dbReference>
<dbReference type="Gramene" id="Pp3c26_2480V3.1">
    <property type="protein sequence ID" value="Pp3c26_2480V3.1"/>
    <property type="gene ID" value="Pp3c26_2480"/>
</dbReference>
<dbReference type="InterPro" id="IPR032675">
    <property type="entry name" value="LRR_dom_sf"/>
</dbReference>
<protein>
    <recommendedName>
        <fullName evidence="4">NB-ARC domain-containing protein</fullName>
    </recommendedName>
</protein>
<reference evidence="1 3" key="2">
    <citation type="journal article" date="2018" name="Plant J.">
        <title>The Physcomitrella patens chromosome-scale assembly reveals moss genome structure and evolution.</title>
        <authorList>
            <person name="Lang D."/>
            <person name="Ullrich K.K."/>
            <person name="Murat F."/>
            <person name="Fuchs J."/>
            <person name="Jenkins J."/>
            <person name="Haas F.B."/>
            <person name="Piednoel M."/>
            <person name="Gundlach H."/>
            <person name="Van Bel M."/>
            <person name="Meyberg R."/>
            <person name="Vives C."/>
            <person name="Morata J."/>
            <person name="Symeonidi A."/>
            <person name="Hiss M."/>
            <person name="Muchero W."/>
            <person name="Kamisugi Y."/>
            <person name="Saleh O."/>
            <person name="Blanc G."/>
            <person name="Decker E.L."/>
            <person name="van Gessel N."/>
            <person name="Grimwood J."/>
            <person name="Hayes R.D."/>
            <person name="Graham S.W."/>
            <person name="Gunter L.E."/>
            <person name="McDaniel S.F."/>
            <person name="Hoernstein S.N.W."/>
            <person name="Larsson A."/>
            <person name="Li F.W."/>
            <person name="Perroud P.F."/>
            <person name="Phillips J."/>
            <person name="Ranjan P."/>
            <person name="Rokshar D.S."/>
            <person name="Rothfels C.J."/>
            <person name="Schneider L."/>
            <person name="Shu S."/>
            <person name="Stevenson D.W."/>
            <person name="Thummler F."/>
            <person name="Tillich M."/>
            <person name="Villarreal Aguilar J.C."/>
            <person name="Widiez T."/>
            <person name="Wong G.K."/>
            <person name="Wymore A."/>
            <person name="Zhang Y."/>
            <person name="Zimmer A.D."/>
            <person name="Quatrano R.S."/>
            <person name="Mayer K.F.X."/>
            <person name="Goodstein D."/>
            <person name="Casacuberta J.M."/>
            <person name="Vandepoele K."/>
            <person name="Reski R."/>
            <person name="Cuming A.C."/>
            <person name="Tuskan G.A."/>
            <person name="Maumus F."/>
            <person name="Salse J."/>
            <person name="Schmutz J."/>
            <person name="Rensing S.A."/>
        </authorList>
    </citation>
    <scope>NUCLEOTIDE SEQUENCE [LARGE SCALE GENOMIC DNA]</scope>
    <source>
        <strain evidence="2 3">cv. Gransden 2004</strain>
    </source>
</reference>
<dbReference type="EnsemblPlants" id="Pp3c26_2480V3.1">
    <property type="protein sequence ID" value="Pp3c26_2480V3.1"/>
    <property type="gene ID" value="Pp3c26_2480"/>
</dbReference>
<sequence length="160" mass="18485">MTIQNWKVVEDYPKKFHKIDVKKLDEDTSLKLFTTYSCRNYTIFSKEFIEVGKQIVKTCNGPTLNLKVTSLISLPNKLANIFFLQRLNLSGYSNLTSLPNKLKKLYFLTRINLSSCLSLASLSNNLANLFSLTRLDLRSFLSLRSLQNDFKNLSYLTRLD</sequence>
<dbReference type="AlphaFoldDB" id="A0A2K1IBJ6"/>
<evidence type="ECO:0008006" key="4">
    <source>
        <dbReference type="Google" id="ProtNLM"/>
    </source>
</evidence>
<reference evidence="2" key="3">
    <citation type="submission" date="2020-12" db="UniProtKB">
        <authorList>
            <consortium name="EnsemblPlants"/>
        </authorList>
    </citation>
    <scope>IDENTIFICATION</scope>
</reference>
<gene>
    <name evidence="1" type="ORF">PHYPA_030141</name>
</gene>
<reference evidence="1 3" key="1">
    <citation type="journal article" date="2008" name="Science">
        <title>The Physcomitrella genome reveals evolutionary insights into the conquest of land by plants.</title>
        <authorList>
            <person name="Rensing S."/>
            <person name="Lang D."/>
            <person name="Zimmer A."/>
            <person name="Terry A."/>
            <person name="Salamov A."/>
            <person name="Shapiro H."/>
            <person name="Nishiyama T."/>
            <person name="Perroud P.-F."/>
            <person name="Lindquist E."/>
            <person name="Kamisugi Y."/>
            <person name="Tanahashi T."/>
            <person name="Sakakibara K."/>
            <person name="Fujita T."/>
            <person name="Oishi K."/>
            <person name="Shin-I T."/>
            <person name="Kuroki Y."/>
            <person name="Toyoda A."/>
            <person name="Suzuki Y."/>
            <person name="Hashimoto A."/>
            <person name="Yamaguchi K."/>
            <person name="Sugano A."/>
            <person name="Kohara Y."/>
            <person name="Fujiyama A."/>
            <person name="Anterola A."/>
            <person name="Aoki S."/>
            <person name="Ashton N."/>
            <person name="Barbazuk W.B."/>
            <person name="Barker E."/>
            <person name="Bennetzen J."/>
            <person name="Bezanilla M."/>
            <person name="Blankenship R."/>
            <person name="Cho S.H."/>
            <person name="Dutcher S."/>
            <person name="Estelle M."/>
            <person name="Fawcett J.A."/>
            <person name="Gundlach H."/>
            <person name="Hanada K."/>
            <person name="Heyl A."/>
            <person name="Hicks K.A."/>
            <person name="Hugh J."/>
            <person name="Lohr M."/>
            <person name="Mayer K."/>
            <person name="Melkozernov A."/>
            <person name="Murata T."/>
            <person name="Nelson D."/>
            <person name="Pils B."/>
            <person name="Prigge M."/>
            <person name="Reiss B."/>
            <person name="Renner T."/>
            <person name="Rombauts S."/>
            <person name="Rushton P."/>
            <person name="Sanderfoot A."/>
            <person name="Schween G."/>
            <person name="Shiu S.-H."/>
            <person name="Stueber K."/>
            <person name="Theodoulou F.L."/>
            <person name="Tu H."/>
            <person name="Van de Peer Y."/>
            <person name="Verrier P.J."/>
            <person name="Waters E."/>
            <person name="Wood A."/>
            <person name="Yang L."/>
            <person name="Cove D."/>
            <person name="Cuming A."/>
            <person name="Hasebe M."/>
            <person name="Lucas S."/>
            <person name="Mishler D.B."/>
            <person name="Reski R."/>
            <person name="Grigoriev I."/>
            <person name="Quatrano R.S."/>
            <person name="Boore J.L."/>
        </authorList>
    </citation>
    <scope>NUCLEOTIDE SEQUENCE [LARGE SCALE GENOMIC DNA]</scope>
    <source>
        <strain evidence="2 3">cv. Gransden 2004</strain>
    </source>
</reference>
<evidence type="ECO:0000313" key="1">
    <source>
        <dbReference type="EMBL" id="PNR26660.1"/>
    </source>
</evidence>
<dbReference type="PANTHER" id="PTHR36766">
    <property type="entry name" value="PLANT BROAD-SPECTRUM MILDEW RESISTANCE PROTEIN RPW8"/>
    <property type="match status" value="1"/>
</dbReference>
<dbReference type="PANTHER" id="PTHR36766:SF30">
    <property type="entry name" value="TIR-NBS TYPE DISEASE RESISTANCE PROTEIN-RELATED"/>
    <property type="match status" value="1"/>
</dbReference>
<organism evidence="1">
    <name type="scientific">Physcomitrium patens</name>
    <name type="common">Spreading-leaved earth moss</name>
    <name type="synonym">Physcomitrella patens</name>
    <dbReference type="NCBI Taxonomy" id="3218"/>
    <lineage>
        <taxon>Eukaryota</taxon>
        <taxon>Viridiplantae</taxon>
        <taxon>Streptophyta</taxon>
        <taxon>Embryophyta</taxon>
        <taxon>Bryophyta</taxon>
        <taxon>Bryophytina</taxon>
        <taxon>Bryopsida</taxon>
        <taxon>Funariidae</taxon>
        <taxon>Funariales</taxon>
        <taxon>Funariaceae</taxon>
        <taxon>Physcomitrium</taxon>
    </lineage>
</organism>
<name>A0A2K1IBJ6_PHYPA</name>
<evidence type="ECO:0000313" key="3">
    <source>
        <dbReference type="Proteomes" id="UP000006727"/>
    </source>
</evidence>
<proteinExistence type="predicted"/>
<dbReference type="InParanoid" id="A0A2K1IBJ6"/>
<evidence type="ECO:0000313" key="2">
    <source>
        <dbReference type="EnsemblPlants" id="Pp3c26_2480V3.1"/>
    </source>
</evidence>
<keyword evidence="3" id="KW-1185">Reference proteome</keyword>
<accession>A0A2K1IBJ6</accession>
<dbReference type="EMBL" id="ABEU02000026">
    <property type="protein sequence ID" value="PNR26660.1"/>
    <property type="molecule type" value="Genomic_DNA"/>
</dbReference>